<evidence type="ECO:0000313" key="10">
    <source>
        <dbReference type="Proteomes" id="UP000189800"/>
    </source>
</evidence>
<keyword evidence="3" id="KW-1003">Cell membrane</keyword>
<protein>
    <submittedName>
        <fullName evidence="9">Peptide ABC transporter permease</fullName>
    </submittedName>
</protein>
<feature type="transmembrane region" description="Helical" evidence="7">
    <location>
        <begin position="7"/>
        <end position="29"/>
    </location>
</feature>
<keyword evidence="10" id="KW-1185">Reference proteome</keyword>
<dbReference type="OrthoDB" id="9805855at2"/>
<gene>
    <name evidence="9" type="ORF">B0680_03280</name>
</gene>
<dbReference type="PANTHER" id="PTHR30465">
    <property type="entry name" value="INNER MEMBRANE ABC TRANSPORTER"/>
    <property type="match status" value="1"/>
</dbReference>
<dbReference type="GO" id="GO:0005886">
    <property type="term" value="C:plasma membrane"/>
    <property type="evidence" value="ECO:0007669"/>
    <property type="project" value="UniProtKB-SubCell"/>
</dbReference>
<dbReference type="STRING" id="470453.B0680_03280"/>
<dbReference type="InterPro" id="IPR035906">
    <property type="entry name" value="MetI-like_sf"/>
</dbReference>
<dbReference type="PROSITE" id="PS50928">
    <property type="entry name" value="ABC_TM1"/>
    <property type="match status" value="1"/>
</dbReference>
<evidence type="ECO:0000256" key="4">
    <source>
        <dbReference type="ARBA" id="ARBA00022692"/>
    </source>
</evidence>
<comment type="subcellular location">
    <subcellularLocation>
        <location evidence="1 7">Cell membrane</location>
        <topology evidence="1 7">Multi-pass membrane protein</topology>
    </subcellularLocation>
</comment>
<dbReference type="GO" id="GO:0042884">
    <property type="term" value="P:microcin transport"/>
    <property type="evidence" value="ECO:0007669"/>
    <property type="project" value="TreeGrafter"/>
</dbReference>
<evidence type="ECO:0000259" key="8">
    <source>
        <dbReference type="PROSITE" id="PS50928"/>
    </source>
</evidence>
<accession>A0A1T0CS03</accession>
<evidence type="ECO:0000256" key="6">
    <source>
        <dbReference type="ARBA" id="ARBA00023136"/>
    </source>
</evidence>
<comment type="similarity">
    <text evidence="7">Belongs to the binding-protein-dependent transport system permease family.</text>
</comment>
<keyword evidence="5 7" id="KW-1133">Transmembrane helix</keyword>
<dbReference type="SUPFAM" id="SSF161098">
    <property type="entry name" value="MetI-like"/>
    <property type="match status" value="1"/>
</dbReference>
<reference evidence="9 10" key="1">
    <citation type="submission" date="2017-02" db="EMBL/GenBank/DDBJ databases">
        <title>Draft genome sequence of Moraxella pluranimalium CCUG 54913T type strain.</title>
        <authorList>
            <person name="Salva-Serra F."/>
            <person name="Engstrom-Jakobsson H."/>
            <person name="Thorell K."/>
            <person name="Jaen-Luchoro D."/>
            <person name="Gonzales-Siles L."/>
            <person name="Karlsson R."/>
            <person name="Yazdan S."/>
            <person name="Boulund F."/>
            <person name="Johnning A."/>
            <person name="Engstrand L."/>
            <person name="Kristiansson E."/>
            <person name="Moore E."/>
        </authorList>
    </citation>
    <scope>NUCLEOTIDE SEQUENCE [LARGE SCALE GENOMIC DNA]</scope>
    <source>
        <strain evidence="9 10">CCUG 54913</strain>
    </source>
</reference>
<dbReference type="AlphaFoldDB" id="A0A1T0CS03"/>
<evidence type="ECO:0000256" key="7">
    <source>
        <dbReference type="RuleBase" id="RU363032"/>
    </source>
</evidence>
<evidence type="ECO:0000256" key="3">
    <source>
        <dbReference type="ARBA" id="ARBA00022475"/>
    </source>
</evidence>
<evidence type="ECO:0000256" key="2">
    <source>
        <dbReference type="ARBA" id="ARBA00022448"/>
    </source>
</evidence>
<evidence type="ECO:0000256" key="1">
    <source>
        <dbReference type="ARBA" id="ARBA00004651"/>
    </source>
</evidence>
<comment type="caution">
    <text evidence="9">The sequence shown here is derived from an EMBL/GenBank/DDBJ whole genome shotgun (WGS) entry which is preliminary data.</text>
</comment>
<dbReference type="Gene3D" id="1.10.3720.10">
    <property type="entry name" value="MetI-like"/>
    <property type="match status" value="1"/>
</dbReference>
<keyword evidence="6 7" id="KW-0472">Membrane</keyword>
<dbReference type="RefSeq" id="WP_078253619.1">
    <property type="nucleotide sequence ID" value="NZ_MUYU01000007.1"/>
</dbReference>
<organism evidence="9 10">
    <name type="scientific">Moraxella pluranimalium</name>
    <dbReference type="NCBI Taxonomy" id="470453"/>
    <lineage>
        <taxon>Bacteria</taxon>
        <taxon>Pseudomonadati</taxon>
        <taxon>Pseudomonadota</taxon>
        <taxon>Gammaproteobacteria</taxon>
        <taxon>Moraxellales</taxon>
        <taxon>Moraxellaceae</taxon>
        <taxon>Moraxella</taxon>
    </lineage>
</organism>
<feature type="domain" description="ABC transmembrane type-1" evidence="8">
    <location>
        <begin position="118"/>
        <end position="335"/>
    </location>
</feature>
<dbReference type="Proteomes" id="UP000189800">
    <property type="component" value="Unassembled WGS sequence"/>
</dbReference>
<dbReference type="InterPro" id="IPR000515">
    <property type="entry name" value="MetI-like"/>
</dbReference>
<dbReference type="Pfam" id="PF00528">
    <property type="entry name" value="BPD_transp_1"/>
    <property type="match status" value="1"/>
</dbReference>
<evidence type="ECO:0000256" key="5">
    <source>
        <dbReference type="ARBA" id="ARBA00022989"/>
    </source>
</evidence>
<name>A0A1T0CS03_9GAMM</name>
<dbReference type="EMBL" id="MUYU01000007">
    <property type="protein sequence ID" value="OOS25133.1"/>
    <property type="molecule type" value="Genomic_DNA"/>
</dbReference>
<proteinExistence type="inferred from homology"/>
<dbReference type="GO" id="GO:0055085">
    <property type="term" value="P:transmembrane transport"/>
    <property type="evidence" value="ECO:0007669"/>
    <property type="project" value="InterPro"/>
</dbReference>
<feature type="transmembrane region" description="Helical" evidence="7">
    <location>
        <begin position="120"/>
        <end position="142"/>
    </location>
</feature>
<feature type="transmembrane region" description="Helical" evidence="7">
    <location>
        <begin position="265"/>
        <end position="292"/>
    </location>
</feature>
<feature type="transmembrane region" description="Helical" evidence="7">
    <location>
        <begin position="312"/>
        <end position="338"/>
    </location>
</feature>
<keyword evidence="4 7" id="KW-0812">Transmembrane</keyword>
<feature type="transmembrane region" description="Helical" evidence="7">
    <location>
        <begin position="154"/>
        <end position="187"/>
    </location>
</feature>
<dbReference type="PANTHER" id="PTHR30465:SF66">
    <property type="entry name" value="INNER MEMBRANE ABC TRANSPORTER PERMEASE PROTEIN YEJB"/>
    <property type="match status" value="1"/>
</dbReference>
<sequence length="346" mass="38101">MSYILKRIALMLPTLFLILLINFAIIQIAPGGPVEHQLAKIQAEQQQLAAQGFTLAQYHYQGAQGLSAQMMAELNTRFGFDLPADERFWLMLKNFAQFELGQSFFQGQSVMDLIVQKLPISLAFGALCLLVSYGFGVMIGVYKAKVHGSAKDHLTMLVLSVLHALPVFMMAVLLLVLFAGVWQIFPIQGAMSAQFAELSLWGKVTDLLWHLSLPVLASSVGSIAGIAYLTKFSVMNELGASYVLAMRARGLSQRRILYTQVLKNALLPIVSGLPLAVVGVLFSGNFLIEVIFGIDGIGRLAYDAVLQRDYPLMFGILYIFTLLGMVVQLIFDVLYVLIDPRVDFGA</sequence>
<evidence type="ECO:0000313" key="9">
    <source>
        <dbReference type="EMBL" id="OOS25133.1"/>
    </source>
</evidence>
<keyword evidence="2 7" id="KW-0813">Transport</keyword>
<dbReference type="CDD" id="cd06261">
    <property type="entry name" value="TM_PBP2"/>
    <property type="match status" value="1"/>
</dbReference>